<dbReference type="Gene3D" id="1.10.357.10">
    <property type="entry name" value="Tetracycline Repressor, domain 2"/>
    <property type="match status" value="1"/>
</dbReference>
<dbReference type="SUPFAM" id="SSF48498">
    <property type="entry name" value="Tetracyclin repressor-like, C-terminal domain"/>
    <property type="match status" value="1"/>
</dbReference>
<keyword evidence="1" id="KW-0678">Repressor</keyword>
<dbReference type="Pfam" id="PF00440">
    <property type="entry name" value="TetR_N"/>
    <property type="match status" value="1"/>
</dbReference>
<accession>A0ABS5TKC0</accession>
<evidence type="ECO:0000256" key="1">
    <source>
        <dbReference type="ARBA" id="ARBA00022491"/>
    </source>
</evidence>
<dbReference type="Proteomes" id="UP001197247">
    <property type="component" value="Unassembled WGS sequence"/>
</dbReference>
<keyword evidence="4" id="KW-0804">Transcription</keyword>
<dbReference type="InterPro" id="IPR036271">
    <property type="entry name" value="Tet_transcr_reg_TetR-rel_C_sf"/>
</dbReference>
<feature type="domain" description="HTH tetR-type" evidence="6">
    <location>
        <begin position="8"/>
        <end position="68"/>
    </location>
</feature>
<dbReference type="InterPro" id="IPR050109">
    <property type="entry name" value="HTH-type_TetR-like_transc_reg"/>
</dbReference>
<reference evidence="7 8" key="1">
    <citation type="submission" date="2021-05" db="EMBL/GenBank/DDBJ databases">
        <title>Kineosporia and Streptomyces sp. nov. two new marine actinobacteria isolated from Coral.</title>
        <authorList>
            <person name="Buangrab K."/>
            <person name="Sutthacheep M."/>
            <person name="Yeemin T."/>
            <person name="Harunari E."/>
            <person name="Igarashi Y."/>
            <person name="Kanchanasin P."/>
            <person name="Tanasupawat S."/>
            <person name="Phongsopitanun W."/>
        </authorList>
    </citation>
    <scope>NUCLEOTIDE SEQUENCE [LARGE SCALE GENOMIC DNA]</scope>
    <source>
        <strain evidence="7 8">J2-2</strain>
    </source>
</reference>
<protein>
    <submittedName>
        <fullName evidence="7">TetR family transcriptional regulator C-terminal domain-containing protein</fullName>
    </submittedName>
</protein>
<keyword evidence="2" id="KW-0805">Transcription regulation</keyword>
<comment type="caution">
    <text evidence="7">The sequence shown here is derived from an EMBL/GenBank/DDBJ whole genome shotgun (WGS) entry which is preliminary data.</text>
</comment>
<dbReference type="InterPro" id="IPR039538">
    <property type="entry name" value="BetI_C"/>
</dbReference>
<dbReference type="PROSITE" id="PS50977">
    <property type="entry name" value="HTH_TETR_2"/>
    <property type="match status" value="1"/>
</dbReference>
<evidence type="ECO:0000259" key="6">
    <source>
        <dbReference type="PROSITE" id="PS50977"/>
    </source>
</evidence>
<evidence type="ECO:0000313" key="8">
    <source>
        <dbReference type="Proteomes" id="UP001197247"/>
    </source>
</evidence>
<feature type="DNA-binding region" description="H-T-H motif" evidence="5">
    <location>
        <begin position="31"/>
        <end position="50"/>
    </location>
</feature>
<dbReference type="InterPro" id="IPR009057">
    <property type="entry name" value="Homeodomain-like_sf"/>
</dbReference>
<evidence type="ECO:0000256" key="3">
    <source>
        <dbReference type="ARBA" id="ARBA00023125"/>
    </source>
</evidence>
<evidence type="ECO:0000256" key="4">
    <source>
        <dbReference type="ARBA" id="ARBA00023163"/>
    </source>
</evidence>
<organism evidence="7 8">
    <name type="scientific">Kineosporia corallincola</name>
    <dbReference type="NCBI Taxonomy" id="2835133"/>
    <lineage>
        <taxon>Bacteria</taxon>
        <taxon>Bacillati</taxon>
        <taxon>Actinomycetota</taxon>
        <taxon>Actinomycetes</taxon>
        <taxon>Kineosporiales</taxon>
        <taxon>Kineosporiaceae</taxon>
        <taxon>Kineosporia</taxon>
    </lineage>
</organism>
<dbReference type="EMBL" id="JAHBAY010000009">
    <property type="protein sequence ID" value="MBT0771547.1"/>
    <property type="molecule type" value="Genomic_DNA"/>
</dbReference>
<sequence length="199" mass="21803">MPKIVDHDERRAQIVDATMRVVEQVGLEGTTIRAIAREAGCSTGVLAHYFKNKADILVTAHLAAFSAVRDRIAEHQADTDDAVALMRLALEEACPLDRPRLLEAGIDVSFWGLALHDEHLKEVRRRSHIDAIDFWESLVAGVVEQGRALPGASARAVAVETVLLIDGLSVNAVLFPDVMDAERQLAVIDEHLRSFVARG</sequence>
<dbReference type="RefSeq" id="WP_214157915.1">
    <property type="nucleotide sequence ID" value="NZ_JAHBAY010000009.1"/>
</dbReference>
<keyword evidence="3 5" id="KW-0238">DNA-binding</keyword>
<dbReference type="InterPro" id="IPR001647">
    <property type="entry name" value="HTH_TetR"/>
</dbReference>
<keyword evidence="8" id="KW-1185">Reference proteome</keyword>
<proteinExistence type="predicted"/>
<evidence type="ECO:0000313" key="7">
    <source>
        <dbReference type="EMBL" id="MBT0771547.1"/>
    </source>
</evidence>
<dbReference type="PRINTS" id="PR00455">
    <property type="entry name" value="HTHTETR"/>
</dbReference>
<gene>
    <name evidence="7" type="ORF">KIH74_21595</name>
</gene>
<evidence type="ECO:0000256" key="5">
    <source>
        <dbReference type="PROSITE-ProRule" id="PRU00335"/>
    </source>
</evidence>
<dbReference type="SUPFAM" id="SSF46689">
    <property type="entry name" value="Homeodomain-like"/>
    <property type="match status" value="1"/>
</dbReference>
<name>A0ABS5TKC0_9ACTN</name>
<dbReference type="Pfam" id="PF13977">
    <property type="entry name" value="TetR_C_6"/>
    <property type="match status" value="1"/>
</dbReference>
<dbReference type="PANTHER" id="PTHR30055">
    <property type="entry name" value="HTH-TYPE TRANSCRIPTIONAL REGULATOR RUTR"/>
    <property type="match status" value="1"/>
</dbReference>
<dbReference type="PANTHER" id="PTHR30055:SF234">
    <property type="entry name" value="HTH-TYPE TRANSCRIPTIONAL REGULATOR BETI"/>
    <property type="match status" value="1"/>
</dbReference>
<evidence type="ECO:0000256" key="2">
    <source>
        <dbReference type="ARBA" id="ARBA00023015"/>
    </source>
</evidence>